<keyword evidence="1" id="KW-0812">Transmembrane</keyword>
<dbReference type="AlphaFoldDB" id="A0A6J5CBZ4"/>
<evidence type="ECO:0008006" key="4">
    <source>
        <dbReference type="Google" id="ProtNLM"/>
    </source>
</evidence>
<sequence length="92" mass="10720">MIERDIPQMIDNFPQIAFWETDDLMPIILSMFVGVIFDVMTISIISGLVLSTIYIRYKRKALPGSLHHIAYWYGLLPLNRIFTNGLAREYIQ</sequence>
<protein>
    <recommendedName>
        <fullName evidence="4">Type IV conjugative transfer system protein TraL</fullName>
    </recommendedName>
</protein>
<keyword evidence="1" id="KW-1133">Transmembrane helix</keyword>
<evidence type="ECO:0000313" key="3">
    <source>
        <dbReference type="Proteomes" id="UP000494249"/>
    </source>
</evidence>
<dbReference type="Pfam" id="PF07178">
    <property type="entry name" value="TraL"/>
    <property type="match status" value="1"/>
</dbReference>
<dbReference type="NCBIfam" id="TIGR02762">
    <property type="entry name" value="TraL_TIGR"/>
    <property type="match status" value="1"/>
</dbReference>
<organism evidence="2 3">
    <name type="scientific">Paraburkholderia phenoliruptrix</name>
    <dbReference type="NCBI Taxonomy" id="252970"/>
    <lineage>
        <taxon>Bacteria</taxon>
        <taxon>Pseudomonadati</taxon>
        <taxon>Pseudomonadota</taxon>
        <taxon>Betaproteobacteria</taxon>
        <taxon>Burkholderiales</taxon>
        <taxon>Burkholderiaceae</taxon>
        <taxon>Paraburkholderia</taxon>
    </lineage>
</organism>
<proteinExistence type="predicted"/>
<dbReference type="Proteomes" id="UP000494249">
    <property type="component" value="Unassembled WGS sequence"/>
</dbReference>
<feature type="transmembrane region" description="Helical" evidence="1">
    <location>
        <begin position="27"/>
        <end position="50"/>
    </location>
</feature>
<reference evidence="2 3" key="1">
    <citation type="submission" date="2020-04" db="EMBL/GenBank/DDBJ databases">
        <authorList>
            <person name="De Canck E."/>
        </authorList>
    </citation>
    <scope>NUCLEOTIDE SEQUENCE [LARGE SCALE GENOMIC DNA]</scope>
    <source>
        <strain evidence="2 3">LMG 22037</strain>
    </source>
</reference>
<name>A0A6J5CBZ4_9BURK</name>
<dbReference type="RefSeq" id="WP_035478312.1">
    <property type="nucleotide sequence ID" value="NZ_CADFGL010000041.1"/>
</dbReference>
<dbReference type="GO" id="GO:0019867">
    <property type="term" value="C:outer membrane"/>
    <property type="evidence" value="ECO:0007669"/>
    <property type="project" value="InterPro"/>
</dbReference>
<evidence type="ECO:0000256" key="1">
    <source>
        <dbReference type="SAM" id="Phobius"/>
    </source>
</evidence>
<gene>
    <name evidence="2" type="ORF">LMG22037_05662</name>
</gene>
<dbReference type="EMBL" id="CADIKB010000043">
    <property type="protein sequence ID" value="CAB3731995.1"/>
    <property type="molecule type" value="Genomic_DNA"/>
</dbReference>
<evidence type="ECO:0000313" key="2">
    <source>
        <dbReference type="EMBL" id="CAB3731995.1"/>
    </source>
</evidence>
<accession>A0A6J5CBZ4</accession>
<keyword evidence="1" id="KW-0472">Membrane</keyword>
<dbReference type="InterPro" id="IPR009838">
    <property type="entry name" value="T4SS_TraL"/>
</dbReference>